<dbReference type="KEGG" id="ffu:CLAFUR5_08092"/>
<protein>
    <submittedName>
        <fullName evidence="3">Uncharacterized protein</fullName>
    </submittedName>
</protein>
<dbReference type="PANTHER" id="PTHR40368">
    <property type="entry name" value="YALI0F14399P"/>
    <property type="match status" value="1"/>
</dbReference>
<dbReference type="AlphaFoldDB" id="A0A9Q8LCY3"/>
<evidence type="ECO:0000313" key="4">
    <source>
        <dbReference type="Proteomes" id="UP000756132"/>
    </source>
</evidence>
<keyword evidence="2" id="KW-0732">Signal</keyword>
<sequence>MSSSRVSLFIRLFVAFYTALAASAQQEVLSNAKAETPGYNVGQPIPVSCLNRTIDTGEHITDPITNQLSYIPAFTCNETGRPLELYFGIERDINCTIDFIDDPFFHLLEFYVHNDAPLTCRIPTKPLPPAVLKEEYEQGTKDTTDGQGSLSEIYTPLIIALTGTLQLSHLHVSTSMNVLLHAVPKSISPGTIAAATAYSISRDPPSRIVIGDPLPLRFSVRWYPNTALPSGWTGIGGHLTFSTFVYCLISALASAAICVAYFRGVELPRRLKSHGKDRLSGMERGGLGGYGLAMGSGTNGYGYGPGKRD</sequence>
<evidence type="ECO:0000256" key="2">
    <source>
        <dbReference type="SAM" id="SignalP"/>
    </source>
</evidence>
<keyword evidence="4" id="KW-1185">Reference proteome</keyword>
<organism evidence="3 4">
    <name type="scientific">Passalora fulva</name>
    <name type="common">Tomato leaf mold</name>
    <name type="synonym">Cladosporium fulvum</name>
    <dbReference type="NCBI Taxonomy" id="5499"/>
    <lineage>
        <taxon>Eukaryota</taxon>
        <taxon>Fungi</taxon>
        <taxon>Dikarya</taxon>
        <taxon>Ascomycota</taxon>
        <taxon>Pezizomycotina</taxon>
        <taxon>Dothideomycetes</taxon>
        <taxon>Dothideomycetidae</taxon>
        <taxon>Mycosphaerellales</taxon>
        <taxon>Mycosphaerellaceae</taxon>
        <taxon>Fulvia</taxon>
    </lineage>
</organism>
<name>A0A9Q8LCY3_PASFU</name>
<dbReference type="EMBL" id="CP090165">
    <property type="protein sequence ID" value="UJO15085.1"/>
    <property type="molecule type" value="Genomic_DNA"/>
</dbReference>
<dbReference type="GeneID" id="71987970"/>
<accession>A0A9Q8LCY3</accession>
<evidence type="ECO:0000256" key="1">
    <source>
        <dbReference type="SAM" id="Phobius"/>
    </source>
</evidence>
<keyword evidence="1" id="KW-0472">Membrane</keyword>
<gene>
    <name evidence="3" type="ORF">CLAFUR5_08092</name>
</gene>
<reference evidence="3" key="1">
    <citation type="submission" date="2021-12" db="EMBL/GenBank/DDBJ databases">
        <authorList>
            <person name="Zaccaron A."/>
            <person name="Stergiopoulos I."/>
        </authorList>
    </citation>
    <scope>NUCLEOTIDE SEQUENCE</scope>
    <source>
        <strain evidence="3">Race5_Kim</strain>
    </source>
</reference>
<reference evidence="3" key="2">
    <citation type="journal article" date="2022" name="Microb. Genom.">
        <title>A chromosome-scale genome assembly of the tomato pathogen Cladosporium fulvum reveals a compartmentalized genome architecture and the presence of a dispensable chromosome.</title>
        <authorList>
            <person name="Zaccaron A.Z."/>
            <person name="Chen L.H."/>
            <person name="Samaras A."/>
            <person name="Stergiopoulos I."/>
        </authorList>
    </citation>
    <scope>NUCLEOTIDE SEQUENCE</scope>
    <source>
        <strain evidence="3">Race5_Kim</strain>
    </source>
</reference>
<dbReference type="OrthoDB" id="18530at2759"/>
<proteinExistence type="predicted"/>
<feature type="transmembrane region" description="Helical" evidence="1">
    <location>
        <begin position="243"/>
        <end position="262"/>
    </location>
</feature>
<keyword evidence="1" id="KW-0812">Transmembrane</keyword>
<keyword evidence="1" id="KW-1133">Transmembrane helix</keyword>
<feature type="signal peptide" evidence="2">
    <location>
        <begin position="1"/>
        <end position="24"/>
    </location>
</feature>
<evidence type="ECO:0000313" key="3">
    <source>
        <dbReference type="EMBL" id="UJO15085.1"/>
    </source>
</evidence>
<dbReference type="Proteomes" id="UP000756132">
    <property type="component" value="Chromosome 3"/>
</dbReference>
<dbReference type="RefSeq" id="XP_047759451.1">
    <property type="nucleotide sequence ID" value="XM_047907240.1"/>
</dbReference>
<dbReference type="PANTHER" id="PTHR40368:SF1">
    <property type="entry name" value="YALI0F14399P"/>
    <property type="match status" value="1"/>
</dbReference>
<dbReference type="OMA" id="HVECMNR"/>
<feature type="chain" id="PRO_5040215679" evidence="2">
    <location>
        <begin position="25"/>
        <end position="309"/>
    </location>
</feature>